<dbReference type="GO" id="GO:0005886">
    <property type="term" value="C:plasma membrane"/>
    <property type="evidence" value="ECO:0007669"/>
    <property type="project" value="UniProtKB-SubCell"/>
</dbReference>
<evidence type="ECO:0000256" key="8">
    <source>
        <dbReference type="SAM" id="Phobius"/>
    </source>
</evidence>
<evidence type="ECO:0000313" key="10">
    <source>
        <dbReference type="EMBL" id="MEC0487677.1"/>
    </source>
</evidence>
<dbReference type="PATRIC" id="fig|1664069.3.peg.3881"/>
<dbReference type="InterPro" id="IPR011606">
    <property type="entry name" value="Brnchd-chn_aa_trnsp_permease"/>
</dbReference>
<organism evidence="9 11">
    <name type="scientific">Bacillus glycinifermentans</name>
    <dbReference type="NCBI Taxonomy" id="1664069"/>
    <lineage>
        <taxon>Bacteria</taxon>
        <taxon>Bacillati</taxon>
        <taxon>Bacillota</taxon>
        <taxon>Bacilli</taxon>
        <taxon>Bacillales</taxon>
        <taxon>Bacillaceae</taxon>
        <taxon>Bacillus</taxon>
    </lineage>
</organism>
<keyword evidence="3" id="KW-0813">Transport</keyword>
<keyword evidence="6 8" id="KW-1133">Transmembrane helix</keyword>
<evidence type="ECO:0000256" key="4">
    <source>
        <dbReference type="ARBA" id="ARBA00022475"/>
    </source>
</evidence>
<comment type="similarity">
    <text evidence="2">Belongs to the AzlC family.</text>
</comment>
<comment type="caution">
    <text evidence="9">The sequence shown here is derived from an EMBL/GenBank/DDBJ whole genome shotgun (WGS) entry which is preliminary data.</text>
</comment>
<evidence type="ECO:0000313" key="11">
    <source>
        <dbReference type="Proteomes" id="UP000036168"/>
    </source>
</evidence>
<keyword evidence="7 8" id="KW-0472">Membrane</keyword>
<dbReference type="PANTHER" id="PTHR34979">
    <property type="entry name" value="INNER MEMBRANE PROTEIN YGAZ"/>
    <property type="match status" value="1"/>
</dbReference>
<dbReference type="AlphaFoldDB" id="A0A0J6ET70"/>
<feature type="transmembrane region" description="Helical" evidence="8">
    <location>
        <begin position="20"/>
        <end position="52"/>
    </location>
</feature>
<dbReference type="Pfam" id="PF03591">
    <property type="entry name" value="AzlC"/>
    <property type="match status" value="1"/>
</dbReference>
<evidence type="ECO:0000256" key="7">
    <source>
        <dbReference type="ARBA" id="ARBA00023136"/>
    </source>
</evidence>
<sequence>MENQHKLTLLDGLRSGIPLAAGYIPVALTFGLLAKTTGLSLFETFLMSALVFGGASQYMSLSMLAVHTGIIEIIMTTFIVNIRHFLFSASLNQLVERDVPWKKAFYAFFAVTDESFAVAALRKEKLTTRYMIGLGSTGYASWVFWSAAGHAAGAGMPSVLQESMSIALYAMFIGLLVPALKKQRKVLLLAGAGALFNTVFQMSGMLSAGWAIVCATLLSAVMIEWLYHPKLKENRKYG</sequence>
<evidence type="ECO:0000313" key="12">
    <source>
        <dbReference type="Proteomes" id="UP001341297"/>
    </source>
</evidence>
<feature type="transmembrane region" description="Helical" evidence="8">
    <location>
        <begin position="130"/>
        <end position="148"/>
    </location>
</feature>
<keyword evidence="5 8" id="KW-0812">Transmembrane</keyword>
<name>A0A0J6ET70_9BACI</name>
<reference evidence="9" key="2">
    <citation type="submission" date="2015-10" db="EMBL/GenBank/DDBJ databases">
        <authorList>
            <person name="Gilbert D.G."/>
        </authorList>
    </citation>
    <scope>NUCLEOTIDE SEQUENCE</scope>
    <source>
        <strain evidence="9">GO-13</strain>
    </source>
</reference>
<dbReference type="EMBL" id="LECW02000022">
    <property type="protein sequence ID" value="KRT93150.1"/>
    <property type="molecule type" value="Genomic_DNA"/>
</dbReference>
<dbReference type="GO" id="GO:1903785">
    <property type="term" value="P:L-valine transmembrane transport"/>
    <property type="evidence" value="ECO:0007669"/>
    <property type="project" value="TreeGrafter"/>
</dbReference>
<gene>
    <name evidence="9" type="ORF">AB447_219560</name>
    <name evidence="10" type="ORF">P8828_23300</name>
</gene>
<protein>
    <submittedName>
        <fullName evidence="10">AzlC family ABC transporter permease</fullName>
    </submittedName>
    <submittedName>
        <fullName evidence="9">Branched-chain amino acid ABC transporter permease</fullName>
    </submittedName>
</protein>
<dbReference type="PANTHER" id="PTHR34979:SF1">
    <property type="entry name" value="INNER MEMBRANE PROTEIN YGAZ"/>
    <property type="match status" value="1"/>
</dbReference>
<proteinExistence type="inferred from homology"/>
<evidence type="ECO:0000313" key="9">
    <source>
        <dbReference type="EMBL" id="KRT93150.1"/>
    </source>
</evidence>
<dbReference type="STRING" id="1664069.BGLY_1143"/>
<comment type="subcellular location">
    <subcellularLocation>
        <location evidence="1">Cell membrane</location>
        <topology evidence="1">Multi-pass membrane protein</topology>
    </subcellularLocation>
</comment>
<accession>A0A0J6ET70</accession>
<reference evidence="10 12" key="3">
    <citation type="submission" date="2023-03" db="EMBL/GenBank/DDBJ databases">
        <title>Agriculturally important microbes genome sequencing.</title>
        <authorList>
            <person name="Dunlap C."/>
        </authorList>
    </citation>
    <scope>NUCLEOTIDE SEQUENCE [LARGE SCALE GENOMIC DNA]</scope>
    <source>
        <strain evidence="10 12">CBP-3203</strain>
    </source>
</reference>
<evidence type="ECO:0000256" key="1">
    <source>
        <dbReference type="ARBA" id="ARBA00004651"/>
    </source>
</evidence>
<evidence type="ECO:0000256" key="3">
    <source>
        <dbReference type="ARBA" id="ARBA00022448"/>
    </source>
</evidence>
<evidence type="ECO:0000256" key="6">
    <source>
        <dbReference type="ARBA" id="ARBA00022989"/>
    </source>
</evidence>
<dbReference type="Proteomes" id="UP001341297">
    <property type="component" value="Unassembled WGS sequence"/>
</dbReference>
<reference evidence="9 11" key="1">
    <citation type="journal article" date="2015" name="Int. J. Syst. Evol. Microbiol.">
        <title>Bacillus glycinifermentans sp. nov., isolated from fermented soybean paste.</title>
        <authorList>
            <person name="Kim S.J."/>
            <person name="Dunlap C.A."/>
            <person name="Kwon S.W."/>
            <person name="Rooney A.P."/>
        </authorList>
    </citation>
    <scope>NUCLEOTIDE SEQUENCE [LARGE SCALE GENOMIC DNA]</scope>
    <source>
        <strain evidence="9 11">GO-13</strain>
    </source>
</reference>
<dbReference type="EMBL" id="JARRTL010000034">
    <property type="protein sequence ID" value="MEC0487677.1"/>
    <property type="molecule type" value="Genomic_DNA"/>
</dbReference>
<dbReference type="RefSeq" id="WP_048353668.1">
    <property type="nucleotide sequence ID" value="NZ_CP023481.1"/>
</dbReference>
<feature type="transmembrane region" description="Helical" evidence="8">
    <location>
        <begin position="64"/>
        <end position="84"/>
    </location>
</feature>
<feature type="transmembrane region" description="Helical" evidence="8">
    <location>
        <begin position="160"/>
        <end position="179"/>
    </location>
</feature>
<keyword evidence="12" id="KW-1185">Reference proteome</keyword>
<feature type="transmembrane region" description="Helical" evidence="8">
    <location>
        <begin position="186"/>
        <end position="202"/>
    </location>
</feature>
<evidence type="ECO:0000256" key="5">
    <source>
        <dbReference type="ARBA" id="ARBA00022692"/>
    </source>
</evidence>
<feature type="transmembrane region" description="Helical" evidence="8">
    <location>
        <begin position="208"/>
        <end position="227"/>
    </location>
</feature>
<evidence type="ECO:0000256" key="2">
    <source>
        <dbReference type="ARBA" id="ARBA00010735"/>
    </source>
</evidence>
<dbReference type="Proteomes" id="UP000036168">
    <property type="component" value="Unassembled WGS sequence"/>
</dbReference>
<keyword evidence="4" id="KW-1003">Cell membrane</keyword>
<accession>A0A0J6EMR0</accession>
<dbReference type="OrthoDB" id="3177005at2"/>